<feature type="region of interest" description="Disordered" evidence="1">
    <location>
        <begin position="116"/>
        <end position="163"/>
    </location>
</feature>
<keyword evidence="3" id="KW-1185">Reference proteome</keyword>
<proteinExistence type="predicted"/>
<sequence>MVAPSGASRFLLLEAEEGDEEDFEDDEATEDTQGVPPTSSASVPAKTNPPLPPRNVFEGIIAKYESSIQQLSNTASAPTCSTSAHYDEPPVASHSTPSMNFDAALGSSSTLFRTSAAAPASSSSAPAPSHSSDEAPAPSDELPTVPSGNRSSPKGKARADPISSSQVAVGRYLGPLDLEDELGEPDSALLGLMDELVQKASSYDLLNIYVVRCKRGSENSIFRAICDDIIAERVNASVVWNVYPSRHPGQVYLHVHNMLPGNTPLVQYLQQFADFVYPTHPLSNVGSLTPQMPLHKLIPWADSPQALRYTQATVSVKDGDWVQICGGSHLYAGDIGVVFGPDPVKEAHCRILLVPRLLIPSKTGQKRKRRPRPPPRLYDSFQAEGIAELEGVGNPKIFCRHGCSTAESCLHGQEELLHTFLKQHFDRLLALLSVHIRFLKPAIFVPAEVDSLFHRSGHPWLLNSTILSKIPPSSDWAFSPGETVLMVNPLGLPQFVGRFGVQPGTEGRDGERILEDERCIPQTCLRKKIAVGDTVEIVACRKTLQRVNTAGLDIIRDEDWTPVPAHGLVGSVIGLHHNSSVAQVALGQLDATVEVRVNCLRRMRSGSYSGFGARATVSSVHSTPMLTEMQRSSAAFIDQSSAAVGPSQFRGAYTGRSHPWIDIEVLIVGRHEFKGYHALVKEIRESANTRSGLSLRVEFTISNAEVHLHWVDYDSVRHAEKRLQDSTHRVFSLQEWVYSDIQSTGVTYFASAGSQRTLALFAEFNQMKEQMEHEQHLRQRVMNEEWQLQQYGGLTPLPSRSDSPIVFGDPTPTPSRAGTPTPLLKEGLDGREMCLKIHAFGSDLSKDHRVQISHGVAWYRLVGKGGSKSSDKCMVLDVDKEVGKIGDDLSNTMPTKPGKSNLLFVLIDPPEDAGKMGHRVGQVYDKGNPSNSKWRIQLVKVTKRLGGSKVERYDQEILLHIPPILAERKQLVPVWEGEANQREGNNETIEKLRARWKDH</sequence>
<evidence type="ECO:0000313" key="3">
    <source>
        <dbReference type="Proteomes" id="UP001176059"/>
    </source>
</evidence>
<reference evidence="2" key="2">
    <citation type="journal article" date="2023" name="Proc. Natl. Acad. Sci. U.S.A.">
        <title>A global phylogenomic analysis of the shiitake genus Lentinula.</title>
        <authorList>
            <person name="Sierra-Patev S."/>
            <person name="Min B."/>
            <person name="Naranjo-Ortiz M."/>
            <person name="Looney B."/>
            <person name="Konkel Z."/>
            <person name="Slot J.C."/>
            <person name="Sakamoto Y."/>
            <person name="Steenwyk J.L."/>
            <person name="Rokas A."/>
            <person name="Carro J."/>
            <person name="Camarero S."/>
            <person name="Ferreira P."/>
            <person name="Molpeceres G."/>
            <person name="Ruiz-Duenas F.J."/>
            <person name="Serrano A."/>
            <person name="Henrissat B."/>
            <person name="Drula E."/>
            <person name="Hughes K.W."/>
            <person name="Mata J.L."/>
            <person name="Ishikawa N.K."/>
            <person name="Vargas-Isla R."/>
            <person name="Ushijima S."/>
            <person name="Smith C.A."/>
            <person name="Donoghue J."/>
            <person name="Ahrendt S."/>
            <person name="Andreopoulos W."/>
            <person name="He G."/>
            <person name="LaButti K."/>
            <person name="Lipzen A."/>
            <person name="Ng V."/>
            <person name="Riley R."/>
            <person name="Sandor L."/>
            <person name="Barry K."/>
            <person name="Martinez A.T."/>
            <person name="Xiao Y."/>
            <person name="Gibbons J.G."/>
            <person name="Terashima K."/>
            <person name="Grigoriev I.V."/>
            <person name="Hibbett D."/>
        </authorList>
    </citation>
    <scope>NUCLEOTIDE SEQUENCE</scope>
    <source>
        <strain evidence="2">ET3784</strain>
    </source>
</reference>
<evidence type="ECO:0000256" key="1">
    <source>
        <dbReference type="SAM" id="MobiDB-lite"/>
    </source>
</evidence>
<evidence type="ECO:0008006" key="4">
    <source>
        <dbReference type="Google" id="ProtNLM"/>
    </source>
</evidence>
<dbReference type="Proteomes" id="UP001176059">
    <property type="component" value="Unassembled WGS sequence"/>
</dbReference>
<feature type="region of interest" description="Disordered" evidence="1">
    <location>
        <begin position="69"/>
        <end position="99"/>
    </location>
</feature>
<organism evidence="2 3">
    <name type="scientific">Lentinula guzmanii</name>
    <dbReference type="NCBI Taxonomy" id="2804957"/>
    <lineage>
        <taxon>Eukaryota</taxon>
        <taxon>Fungi</taxon>
        <taxon>Dikarya</taxon>
        <taxon>Basidiomycota</taxon>
        <taxon>Agaricomycotina</taxon>
        <taxon>Agaricomycetes</taxon>
        <taxon>Agaricomycetidae</taxon>
        <taxon>Agaricales</taxon>
        <taxon>Marasmiineae</taxon>
        <taxon>Omphalotaceae</taxon>
        <taxon>Lentinula</taxon>
    </lineage>
</organism>
<feature type="compositionally biased region" description="Low complexity" evidence="1">
    <location>
        <begin position="116"/>
        <end position="139"/>
    </location>
</feature>
<reference evidence="2" key="1">
    <citation type="submission" date="2022-08" db="EMBL/GenBank/DDBJ databases">
        <authorList>
            <consortium name="DOE Joint Genome Institute"/>
            <person name="Min B."/>
            <person name="Sierra-Patev S."/>
            <person name="Naranjo-Ortiz M."/>
            <person name="Looney B."/>
            <person name="Konkel Z."/>
            <person name="Slot J.C."/>
            <person name="Sakamoto Y."/>
            <person name="Steenwyk J.L."/>
            <person name="Rokas A."/>
            <person name="Carro J."/>
            <person name="Camarero S."/>
            <person name="Ferreira P."/>
            <person name="Molpeceres G."/>
            <person name="Ruiz-duenas F.J."/>
            <person name="Serrano A."/>
            <person name="Henrissat B."/>
            <person name="Drula E."/>
            <person name="Hughes K.W."/>
            <person name="Mata J.L."/>
            <person name="Ishikawa N.K."/>
            <person name="Vargas-Isla R."/>
            <person name="Ushijima S."/>
            <person name="Smith C.A."/>
            <person name="Ahrendt S."/>
            <person name="Andreopoulos W."/>
            <person name="He G."/>
            <person name="LaButti K."/>
            <person name="Lipzen A."/>
            <person name="Ng V."/>
            <person name="Riley R."/>
            <person name="Sandor L."/>
            <person name="Barry K."/>
            <person name="Martinez A.T."/>
            <person name="Xiao Y."/>
            <person name="Gibbons J.G."/>
            <person name="Terashima K."/>
            <person name="Hibbett D.S."/>
            <person name="Grigoriev I.V."/>
        </authorList>
    </citation>
    <scope>NUCLEOTIDE SEQUENCE</scope>
    <source>
        <strain evidence="2">ET3784</strain>
    </source>
</reference>
<gene>
    <name evidence="2" type="ORF">DFJ43DRAFT_1157446</name>
</gene>
<feature type="compositionally biased region" description="Polar residues" evidence="1">
    <location>
        <begin position="69"/>
        <end position="84"/>
    </location>
</feature>
<protein>
    <recommendedName>
        <fullName evidence="4">Chromatin elongation factor spt5</fullName>
    </recommendedName>
</protein>
<feature type="region of interest" description="Disordered" evidence="1">
    <location>
        <begin position="1"/>
        <end position="56"/>
    </location>
</feature>
<dbReference type="AlphaFoldDB" id="A0AA38MSA5"/>
<comment type="caution">
    <text evidence="2">The sequence shown here is derived from an EMBL/GenBank/DDBJ whole genome shotgun (WGS) entry which is preliminary data.</text>
</comment>
<accession>A0AA38MSA5</accession>
<evidence type="ECO:0000313" key="2">
    <source>
        <dbReference type="EMBL" id="KAJ3725526.1"/>
    </source>
</evidence>
<name>A0AA38MSA5_9AGAR</name>
<feature type="compositionally biased region" description="Acidic residues" evidence="1">
    <location>
        <begin position="14"/>
        <end position="30"/>
    </location>
</feature>
<dbReference type="EMBL" id="JANVFO010000046">
    <property type="protein sequence ID" value="KAJ3725526.1"/>
    <property type="molecule type" value="Genomic_DNA"/>
</dbReference>